<dbReference type="RefSeq" id="WP_133826529.1">
    <property type="nucleotide sequence ID" value="NZ_BAABHR010000025.1"/>
</dbReference>
<reference evidence="2 3" key="1">
    <citation type="submission" date="2019-03" db="EMBL/GenBank/DDBJ databases">
        <title>Genomic Encyclopedia of Type Strains, Phase IV (KMG-IV): sequencing the most valuable type-strain genomes for metagenomic binning, comparative biology and taxonomic classification.</title>
        <authorList>
            <person name="Goeker M."/>
        </authorList>
    </citation>
    <scope>NUCLEOTIDE SEQUENCE [LARGE SCALE GENOMIC DNA]</scope>
    <source>
        <strain evidence="2 3">DSM 45775</strain>
    </source>
</reference>
<name>A0A4R6VD66_9PSEU</name>
<protein>
    <submittedName>
        <fullName evidence="2">Uncharacterized protein</fullName>
    </submittedName>
</protein>
<gene>
    <name evidence="2" type="ORF">EV188_103181</name>
</gene>
<comment type="caution">
    <text evidence="2">The sequence shown here is derived from an EMBL/GenBank/DDBJ whole genome shotgun (WGS) entry which is preliminary data.</text>
</comment>
<dbReference type="Proteomes" id="UP000295705">
    <property type="component" value="Unassembled WGS sequence"/>
</dbReference>
<evidence type="ECO:0000256" key="1">
    <source>
        <dbReference type="SAM" id="MobiDB-lite"/>
    </source>
</evidence>
<evidence type="ECO:0000313" key="3">
    <source>
        <dbReference type="Proteomes" id="UP000295705"/>
    </source>
</evidence>
<organism evidence="2 3">
    <name type="scientific">Actinomycetospora succinea</name>
    <dbReference type="NCBI Taxonomy" id="663603"/>
    <lineage>
        <taxon>Bacteria</taxon>
        <taxon>Bacillati</taxon>
        <taxon>Actinomycetota</taxon>
        <taxon>Actinomycetes</taxon>
        <taxon>Pseudonocardiales</taxon>
        <taxon>Pseudonocardiaceae</taxon>
        <taxon>Actinomycetospora</taxon>
    </lineage>
</organism>
<evidence type="ECO:0000313" key="2">
    <source>
        <dbReference type="EMBL" id="TDQ60682.1"/>
    </source>
</evidence>
<accession>A0A4R6VD66</accession>
<proteinExistence type="predicted"/>
<keyword evidence="3" id="KW-1185">Reference proteome</keyword>
<feature type="region of interest" description="Disordered" evidence="1">
    <location>
        <begin position="1"/>
        <end position="30"/>
    </location>
</feature>
<dbReference type="EMBL" id="SNYO01000003">
    <property type="protein sequence ID" value="TDQ60682.1"/>
    <property type="molecule type" value="Genomic_DNA"/>
</dbReference>
<dbReference type="AlphaFoldDB" id="A0A4R6VD66"/>
<sequence>MDAHQDPWVPAPRDGGRADIRAGGDPWSPTIPFPRVAPALERLPEQAVTAPSTALAVRAPEDPGFLRTCARAVARLAHVTADGVRSLVALLAPAPASR</sequence>